<dbReference type="PROSITE" id="PS51194">
    <property type="entry name" value="HELICASE_CTER"/>
    <property type="match status" value="1"/>
</dbReference>
<sequence length="1904" mass="215191">MTSKVSRLDRQVILLETGSTQTIRNVAADQLGELAKQHPEDILSLLSRVYPFLSSRKWETRVTAARAMGGILSNASVWDPNEGEVKEEEESHMNSEIKKENQNNDHAEMENTVIKEEPDQDNGVSVPNHTNNDNNIETVNAKVKLEQDIQLKLEELIKEDSSLLDDNKNADNCLTLSNWHLNELFKSGKVFLASSINDYDDKKVASNSPSTLSSDIEDASMKKENDAENHCSKSSNTEGGNSSKKSARMLAMAKRKKKMQKSKTTTTMEVNLSESSLSKKLMDDPSAVKSDAVKMENPKLAITDQADPNAIMVEAVVPKILEKHEKVAGLVWQFQGVFELLLQNLMHDNWEVRHGATLGLRELMKKHAYGINRIKGKTRKENNDRNYQGLEDLATRLLTIFALDRFGDYIYDTVVAPVRESAAQILAALLINLPDDLALKVYMKLEDLVFQNPEVTGLPNKIWEATHGGLLGIRYFVSIKQEFLIEQNLLDKVVQTVLYGLNQNDDDVKSVAASILTPITAEFVKLDTDTLDIVLTTIWNSLIHLDDDLASSVGSVMDLLANLCQYKEVLDVLKHKATEQPLEWSFKSLVPKLYPFLRHSISSVRKSVLNLLQSFLSIKDESTKHWLNGKVFRLVFQNILFEQNPDILNLSYEVYTSLLTHYQLKHTEKTLDHAFCKHLQPLLHLLNTPIGEKGKNYSMESHYILKPSPRYQLHPEKKRSISEANNASDIPNPRPNENINIDIPMINGDVTLLGEQKIMNTRVLAAKAFGFTLAMFQEATVQSFFANVLVRCLDLPYATPRMLTAIIVNRFCKFWVDRHDDVPEVPKFVSEIFGATMNEQLNNPSKLPVFRELIPSLKALRTSCQNLFATFVDVGMLPQHKLPSVAIVVQGESEAGPEAFGLETAEKVYHDYYDKMYKNLGNSYKLLAKKPLEDAKHRVKQSIESAKESKQKRICSILSNYASSVLMFSELPPKLNPIIRSLMDSVKEEPNEALQKMSCESVIYLIHELLKCNKAPVANKIVKNLCGFLCVDTSEVPDFQQNLSYQDRLYTFIKEPDAFVINENVELMKVAEEARLKRKGGIYAMGTLLEICGSSALDDIPQLKKVFLEPLENISDVSSIDVIKGQAVTDYFGIVRVLFPYMDQSLQESVVIAKFPRMLDFLKCPYSVIRYSVARTFADLAKYKPIKVMPFLIKNVLPMINDAGSLFNRQGATELIFHLSVSMEADILPYVIFLIVPLLGRMSDPNEDIRNLATTTFASIIKIVPLEEGIKDPEGMPEELMKGRERERDFIKQMMDPSKAKPFKLPVAIKATLRKYQQDGINWLAFLNKYHLHGILCDDMGLGKTLQTICIIASDQYLRQEEYKLSGNIECRPLPSLIVCPPSLTGHWENEFEQYSPFLKIVVYAGGPSVRQPLRKQLSSADIIITSYDVARNDLDTISSYDYNYCVLDEGHLIKNAQSKLAKAVKLIKANHRLILTGTPIQNNVVELWSLFDFLMPGFLGTEKSFQERFAKPIAASRNSKTSSKEQEAGALALEALHKQVLPFMLRRLKEDVLSDLPPKIIQDYYCELSDLQKQLYEDFAKKQKNVVEKDIQNTADVDSKQHIFQALQYMRKLCNHPALVLSNDHPQLKQIQNYLKQTGCDLHDIRNAPKLTALRTLLFECGIGEADMDKKVTGEQLLTGSVISQHRALIFCQLKDMLDMIENDLFKRYMPSVSYMRLDGSVDPRDRQKVVRKFNEDPSIDCLLLTTKVGGLGLNLTGADTVIFVEHDWNPMNDLQAMDRAHRLGQKKVVNVYRIVTKGTLEEKIMGLQKFKMNIASTVVNQQNSGLASMDTHQLLDLFDTDNVPSNNAGEVAESGDKLPDDVANETGLSGKAKEALGDLKELWDPSQYEDEYNLDNFIKTLK</sequence>
<dbReference type="InterPro" id="IPR014001">
    <property type="entry name" value="Helicase_ATP-bd"/>
</dbReference>
<dbReference type="InterPro" id="IPR001650">
    <property type="entry name" value="Helicase_C-like"/>
</dbReference>
<dbReference type="GO" id="GO:0000228">
    <property type="term" value="C:nuclear chromosome"/>
    <property type="evidence" value="ECO:0007669"/>
    <property type="project" value="EnsemblFungi"/>
</dbReference>
<feature type="region of interest" description="Disordered" evidence="12">
    <location>
        <begin position="200"/>
        <end position="249"/>
    </location>
</feature>
<dbReference type="GO" id="GO:0017025">
    <property type="term" value="F:TBP-class protein binding"/>
    <property type="evidence" value="ECO:0007669"/>
    <property type="project" value="EnsemblFungi"/>
</dbReference>
<keyword evidence="3" id="KW-0677">Repeat</keyword>
<feature type="compositionally biased region" description="Polar residues" evidence="12">
    <location>
        <begin position="232"/>
        <end position="241"/>
    </location>
</feature>
<evidence type="ECO:0000256" key="1">
    <source>
        <dbReference type="ARBA" id="ARBA00004123"/>
    </source>
</evidence>
<dbReference type="PROSITE" id="PS51192">
    <property type="entry name" value="HELICASE_ATP_BIND_1"/>
    <property type="match status" value="1"/>
</dbReference>
<dbReference type="SUPFAM" id="SSF48371">
    <property type="entry name" value="ARM repeat"/>
    <property type="match status" value="2"/>
</dbReference>
<keyword evidence="8" id="KW-0238">DNA-binding</keyword>
<dbReference type="Gene3D" id="3.40.50.10810">
    <property type="entry name" value="Tandem AAA-ATPase domain"/>
    <property type="match status" value="1"/>
</dbReference>
<evidence type="ECO:0000259" key="14">
    <source>
        <dbReference type="PROSITE" id="PS51194"/>
    </source>
</evidence>
<dbReference type="PANTHER" id="PTHR36498">
    <property type="entry name" value="TATA-BINDING PROTEIN-ASSOCIATED FACTOR 172"/>
    <property type="match status" value="1"/>
</dbReference>
<evidence type="ECO:0000256" key="9">
    <source>
        <dbReference type="ARBA" id="ARBA00023242"/>
    </source>
</evidence>
<dbReference type="CDD" id="cd18793">
    <property type="entry name" value="SF2_C_SNF"/>
    <property type="match status" value="1"/>
</dbReference>
<dbReference type="GO" id="GO:0042790">
    <property type="term" value="P:nucleolar large rRNA transcription by RNA polymerase I"/>
    <property type="evidence" value="ECO:0007669"/>
    <property type="project" value="EnsemblFungi"/>
</dbReference>
<dbReference type="SMART" id="SM00487">
    <property type="entry name" value="DEXDc"/>
    <property type="match status" value="1"/>
</dbReference>
<dbReference type="InterPro" id="IPR011989">
    <property type="entry name" value="ARM-like"/>
</dbReference>
<feature type="domain" description="Helicase C-terminal" evidence="14">
    <location>
        <begin position="1678"/>
        <end position="1827"/>
    </location>
</feature>
<evidence type="ECO:0000259" key="13">
    <source>
        <dbReference type="PROSITE" id="PS51192"/>
    </source>
</evidence>
<organism evidence="15 16">
    <name type="scientific">Candida glabrata</name>
    <name type="common">Yeast</name>
    <name type="synonym">Torulopsis glabrata</name>
    <dbReference type="NCBI Taxonomy" id="5478"/>
    <lineage>
        <taxon>Eukaryota</taxon>
        <taxon>Fungi</taxon>
        <taxon>Dikarya</taxon>
        <taxon>Ascomycota</taxon>
        <taxon>Saccharomycotina</taxon>
        <taxon>Saccharomycetes</taxon>
        <taxon>Saccharomycetales</taxon>
        <taxon>Saccharomycetaceae</taxon>
        <taxon>Nakaseomyces</taxon>
    </lineage>
</organism>
<dbReference type="VEuPathDB" id="FungiDB:GWK60_H05445"/>
<evidence type="ECO:0000256" key="11">
    <source>
        <dbReference type="ARBA" id="ARBA00081329"/>
    </source>
</evidence>
<keyword evidence="5" id="KW-0378">Hydrolase</keyword>
<feature type="compositionally biased region" description="Polar residues" evidence="12">
    <location>
        <begin position="122"/>
        <end position="134"/>
    </location>
</feature>
<dbReference type="VEuPathDB" id="FungiDB:GVI51_H05379"/>
<evidence type="ECO:0000256" key="3">
    <source>
        <dbReference type="ARBA" id="ARBA00022737"/>
    </source>
</evidence>
<dbReference type="Pfam" id="PF00176">
    <property type="entry name" value="SNF2-rel_dom"/>
    <property type="match status" value="1"/>
</dbReference>
<protein>
    <recommendedName>
        <fullName evidence="10">TATA-binding protein-associated factor mot1</fullName>
    </recommendedName>
    <alternativeName>
        <fullName evidence="11">Modifier of transcription 1</fullName>
    </alternativeName>
</protein>
<evidence type="ECO:0000256" key="10">
    <source>
        <dbReference type="ARBA" id="ARBA00073046"/>
    </source>
</evidence>
<dbReference type="SMART" id="SM00490">
    <property type="entry name" value="HELICc"/>
    <property type="match status" value="1"/>
</dbReference>
<evidence type="ECO:0000256" key="5">
    <source>
        <dbReference type="ARBA" id="ARBA00022801"/>
    </source>
</evidence>
<dbReference type="GO" id="GO:0045892">
    <property type="term" value="P:negative regulation of DNA-templated transcription"/>
    <property type="evidence" value="ECO:0007669"/>
    <property type="project" value="EnsemblFungi"/>
</dbReference>
<reference evidence="15 16" key="1">
    <citation type="submission" date="2015-10" db="EMBL/GenBank/DDBJ databases">
        <title>Draft genomes sequences of Candida glabrata isolates 1A, 1B, 2A, 2B, 3A and 3B.</title>
        <authorList>
            <person name="Haavelsrud O.E."/>
            <person name="Gaustad P."/>
        </authorList>
    </citation>
    <scope>NUCLEOTIDE SEQUENCE [LARGE SCALE GENOMIC DNA]</scope>
    <source>
        <strain evidence="15">910700640</strain>
    </source>
</reference>
<dbReference type="InterPro" id="IPR000330">
    <property type="entry name" value="SNF2_N"/>
</dbReference>
<feature type="region of interest" description="Disordered" evidence="12">
    <location>
        <begin position="115"/>
        <end position="134"/>
    </location>
</feature>
<proteinExistence type="inferred from homology"/>
<keyword evidence="7" id="KW-0067">ATP-binding</keyword>
<comment type="caution">
    <text evidence="15">The sequence shown here is derived from an EMBL/GenBank/DDBJ whole genome shotgun (WGS) entry which is preliminary data.</text>
</comment>
<name>A0A0W0CUM2_CANGB</name>
<dbReference type="InterPro" id="IPR044078">
    <property type="entry name" value="Mot1_ATP-bd"/>
</dbReference>
<comment type="subcellular location">
    <subcellularLocation>
        <location evidence="1">Nucleus</location>
    </subcellularLocation>
</comment>
<dbReference type="PANTHER" id="PTHR36498:SF1">
    <property type="entry name" value="TATA-BINDING PROTEIN-ASSOCIATED FACTOR 172"/>
    <property type="match status" value="1"/>
</dbReference>
<dbReference type="GO" id="GO:0045898">
    <property type="term" value="P:regulation of RNA polymerase II transcription preinitiation complex assembly"/>
    <property type="evidence" value="ECO:0007669"/>
    <property type="project" value="EnsemblFungi"/>
</dbReference>
<dbReference type="InterPro" id="IPR044972">
    <property type="entry name" value="Mot1"/>
</dbReference>
<dbReference type="FunFam" id="3.40.50.300:FF:000428">
    <property type="entry name" value="TATA-binding protein-associated factor 172"/>
    <property type="match status" value="1"/>
</dbReference>
<dbReference type="InterPro" id="IPR022707">
    <property type="entry name" value="Mot1_central_dom"/>
</dbReference>
<gene>
    <name evidence="15" type="ORF">AO440_002129</name>
</gene>
<dbReference type="EMBL" id="LLZZ01000173">
    <property type="protein sequence ID" value="KTA96324.1"/>
    <property type="molecule type" value="Genomic_DNA"/>
</dbReference>
<keyword evidence="9" id="KW-0539">Nucleus</keyword>
<accession>A0A0W0CUM2</accession>
<evidence type="ECO:0000256" key="7">
    <source>
        <dbReference type="ARBA" id="ARBA00022840"/>
    </source>
</evidence>
<dbReference type="InterPro" id="IPR038718">
    <property type="entry name" value="SNF2-like_sf"/>
</dbReference>
<evidence type="ECO:0000256" key="6">
    <source>
        <dbReference type="ARBA" id="ARBA00022806"/>
    </source>
</evidence>
<comment type="similarity">
    <text evidence="2">Belongs to the SNF2/RAD54 helicase family.</text>
</comment>
<feature type="compositionally biased region" description="Basic and acidic residues" evidence="12">
    <location>
        <begin position="219"/>
        <end position="231"/>
    </location>
</feature>
<dbReference type="InterPro" id="IPR016024">
    <property type="entry name" value="ARM-type_fold"/>
</dbReference>
<feature type="domain" description="Helicase ATP-binding" evidence="13">
    <location>
        <begin position="1325"/>
        <end position="1498"/>
    </location>
</feature>
<dbReference type="FunFam" id="3.40.50.10810:FF:000009">
    <property type="entry name" value="B-TFIID TATA-box-binding protein-associated factor 1"/>
    <property type="match status" value="1"/>
</dbReference>
<dbReference type="Gene3D" id="1.25.10.10">
    <property type="entry name" value="Leucine-rich Repeat Variant"/>
    <property type="match status" value="2"/>
</dbReference>
<dbReference type="InterPro" id="IPR027417">
    <property type="entry name" value="P-loop_NTPase"/>
</dbReference>
<evidence type="ECO:0000256" key="4">
    <source>
        <dbReference type="ARBA" id="ARBA00022741"/>
    </source>
</evidence>
<evidence type="ECO:0000256" key="12">
    <source>
        <dbReference type="SAM" id="MobiDB-lite"/>
    </source>
</evidence>
<dbReference type="GO" id="GO:0004386">
    <property type="term" value="F:helicase activity"/>
    <property type="evidence" value="ECO:0007669"/>
    <property type="project" value="UniProtKB-KW"/>
</dbReference>
<keyword evidence="4" id="KW-0547">Nucleotide-binding</keyword>
<dbReference type="VEuPathDB" id="FungiDB:B1J91_H05533g"/>
<feature type="compositionally biased region" description="Polar residues" evidence="12">
    <location>
        <begin position="205"/>
        <end position="214"/>
    </location>
</feature>
<evidence type="ECO:0000313" key="16">
    <source>
        <dbReference type="Proteomes" id="UP000054886"/>
    </source>
</evidence>
<evidence type="ECO:0000256" key="2">
    <source>
        <dbReference type="ARBA" id="ARBA00007025"/>
    </source>
</evidence>
<dbReference type="CDD" id="cd17999">
    <property type="entry name" value="DEXHc_Mot1"/>
    <property type="match status" value="1"/>
</dbReference>
<evidence type="ECO:0000313" key="15">
    <source>
        <dbReference type="EMBL" id="KTA96324.1"/>
    </source>
</evidence>
<dbReference type="GO" id="GO:0016887">
    <property type="term" value="F:ATP hydrolysis activity"/>
    <property type="evidence" value="ECO:0007669"/>
    <property type="project" value="EnsemblFungi"/>
</dbReference>
<dbReference type="GO" id="GO:0005524">
    <property type="term" value="F:ATP binding"/>
    <property type="evidence" value="ECO:0007669"/>
    <property type="project" value="UniProtKB-KW"/>
</dbReference>
<dbReference type="Proteomes" id="UP000054886">
    <property type="component" value="Unassembled WGS sequence"/>
</dbReference>
<dbReference type="SUPFAM" id="SSF52540">
    <property type="entry name" value="P-loop containing nucleoside triphosphate hydrolases"/>
    <property type="match status" value="2"/>
</dbReference>
<dbReference type="GO" id="GO:0005667">
    <property type="term" value="C:transcription regulator complex"/>
    <property type="evidence" value="ECO:0007669"/>
    <property type="project" value="EnsemblFungi"/>
</dbReference>
<dbReference type="Pfam" id="PF00271">
    <property type="entry name" value="Helicase_C"/>
    <property type="match status" value="1"/>
</dbReference>
<dbReference type="VEuPathDB" id="FungiDB:CAGL0H05533g"/>
<evidence type="ECO:0000256" key="8">
    <source>
        <dbReference type="ARBA" id="ARBA00023125"/>
    </source>
</evidence>
<dbReference type="Pfam" id="PF12054">
    <property type="entry name" value="DUF3535"/>
    <property type="match status" value="1"/>
</dbReference>
<dbReference type="GO" id="GO:0006364">
    <property type="term" value="P:rRNA processing"/>
    <property type="evidence" value="ECO:0007669"/>
    <property type="project" value="EnsemblFungi"/>
</dbReference>
<keyword evidence="6" id="KW-0347">Helicase</keyword>
<dbReference type="GO" id="GO:0003677">
    <property type="term" value="F:DNA binding"/>
    <property type="evidence" value="ECO:0007669"/>
    <property type="project" value="UniProtKB-KW"/>
</dbReference>
<dbReference type="Gene3D" id="3.40.50.300">
    <property type="entry name" value="P-loop containing nucleotide triphosphate hydrolases"/>
    <property type="match status" value="1"/>
</dbReference>
<dbReference type="InterPro" id="IPR049730">
    <property type="entry name" value="SNF2/RAD54-like_C"/>
</dbReference>